<keyword evidence="3" id="KW-1185">Reference proteome</keyword>
<dbReference type="Proteomes" id="UP000000496">
    <property type="component" value="Chromosome gsn.131"/>
</dbReference>
<dbReference type="PANTHER" id="PTHR41786:SF1">
    <property type="entry name" value="6-HYDROXYMETHYLPTERIN DIPHOSPHOKINASE MPTE-LIKE DOMAIN-CONTAINING PROTEIN"/>
    <property type="match status" value="1"/>
</dbReference>
<organism evidence="2 3">
    <name type="scientific">Simkania negevensis (strain ATCC VR-1471 / DSM 27360 / Z)</name>
    <dbReference type="NCBI Taxonomy" id="331113"/>
    <lineage>
        <taxon>Bacteria</taxon>
        <taxon>Pseudomonadati</taxon>
        <taxon>Chlamydiota</taxon>
        <taxon>Chlamydiia</taxon>
        <taxon>Parachlamydiales</taxon>
        <taxon>Simkaniaceae</taxon>
        <taxon>Simkania</taxon>
    </lineage>
</organism>
<dbReference type="InterPro" id="IPR002826">
    <property type="entry name" value="MptE-like"/>
</dbReference>
<dbReference type="AlphaFoldDB" id="F8L3C9"/>
<proteinExistence type="predicted"/>
<accession>F8L3C9</accession>
<reference key="1">
    <citation type="journal article" date="2011" name="Mol. Biol. Evol.">
        <title>Unity in variety -- the pan-genome of the Chlamydiae.</title>
        <authorList>
            <person name="Collingro A."/>
            <person name="Tischler P."/>
            <person name="Weinmaier T."/>
            <person name="Penz T."/>
            <person name="Heinz E."/>
            <person name="Brunham R.C."/>
            <person name="Read T.D."/>
            <person name="Bavoil P.M."/>
            <person name="Sachse K."/>
            <person name="Kahane S."/>
            <person name="Friedman M.G."/>
            <person name="Rattei T."/>
            <person name="Myers G.S.A."/>
            <person name="Horn M."/>
        </authorList>
    </citation>
    <scope>NUCLEOTIDE SEQUENCE</scope>
    <source>
        <strain>Z</strain>
    </source>
</reference>
<dbReference type="EMBL" id="FR872582">
    <property type="protein sequence ID" value="CCB89775.1"/>
    <property type="molecule type" value="Genomic_DNA"/>
</dbReference>
<evidence type="ECO:0000259" key="1">
    <source>
        <dbReference type="Pfam" id="PF01973"/>
    </source>
</evidence>
<protein>
    <recommendedName>
        <fullName evidence="1">6-hydroxymethylpterin diphosphokinase MptE-like domain-containing protein</fullName>
    </recommendedName>
</protein>
<name>F8L3C9_SIMNZ</name>
<dbReference type="Pfam" id="PF01973">
    <property type="entry name" value="MptE-like"/>
    <property type="match status" value="1"/>
</dbReference>
<dbReference type="KEGG" id="sng:SNE_A18980"/>
<dbReference type="STRING" id="331113.SNE_A18980"/>
<dbReference type="eggNOG" id="COG2604">
    <property type="taxonomic scope" value="Bacteria"/>
</dbReference>
<dbReference type="PANTHER" id="PTHR41786">
    <property type="entry name" value="MOTILITY ACCESSORY FACTOR MAF"/>
    <property type="match status" value="1"/>
</dbReference>
<sequence>MSRGLSLLEERFPQLCFLLSILQGEPWIFCERGKNAKRKGLNLYRAERLKEEISEKLGNLRLDEIEVLYIYGMGLGHYATPLFDWLAQDVKRDLVFLEHDIEVLRLFLETKQSEALIKHPQIHFRFLLEPKNWKPFLEERANEFPYEKAEFIALESYQKMHPRRIASMRLHLMRRTTVHHAIHMDEMFYHVLSKNVLANFSRIDQAFYANKMGGAFKGIPAIICGAGPSLQDELEHLRKLEDQALIFAGGSAITGLSQAGILPHFGVAIDPNFEEVHRFRKSLAFEVPLLYTNRLHPEVFDTFNGPHGYIHAMTGGPLELWWEKEIGIEPLPLQGGFDIEALSVTTTCLEIATTMGCDPIILVGVDLAFTGNSLYAAGIVNESKVSLKDRDQDMRAPERLLKRKDRQGKPIHTLVKWVMESEAIGNFAKKNPQTSYLNCTSGGIGFPGLPYQPLAQQSFSQSYDLRGKIHQLIETRRFSFTKPNPLEKVKDSLFDAQDIVAEALEELKRVQGRGKDPETGRMIFYQMELEEQLAFALCLQQPALTFQKTYNRLHRFSIGEATHDQKWHWLHSKWKSFNDLITYYLESSFTK</sequence>
<evidence type="ECO:0000313" key="3">
    <source>
        <dbReference type="Proteomes" id="UP000000496"/>
    </source>
</evidence>
<gene>
    <name evidence="2" type="ordered locus">SNE_A18980</name>
</gene>
<feature type="domain" description="6-hydroxymethylpterin diphosphokinase MptE-like" evidence="1">
    <location>
        <begin position="194"/>
        <end position="371"/>
    </location>
</feature>
<dbReference type="OrthoDB" id="5291305at2"/>
<dbReference type="HOGENOM" id="CLU_433357_0_0_0"/>
<evidence type="ECO:0000313" key="2">
    <source>
        <dbReference type="EMBL" id="CCB89775.1"/>
    </source>
</evidence>
<reference evidence="2 3" key="2">
    <citation type="journal article" date="2011" name="Mol. Biol. Evol.">
        <title>Unity in variety--the pan-genome of the Chlamydiae.</title>
        <authorList>
            <person name="Collingro A."/>
            <person name="Tischler P."/>
            <person name="Weinmaier T."/>
            <person name="Penz T."/>
            <person name="Heinz E."/>
            <person name="Brunham R.C."/>
            <person name="Read T.D."/>
            <person name="Bavoil P.M."/>
            <person name="Sachse K."/>
            <person name="Kahane S."/>
            <person name="Friedman M.G."/>
            <person name="Rattei T."/>
            <person name="Myers G.S."/>
            <person name="Horn M."/>
        </authorList>
    </citation>
    <scope>NUCLEOTIDE SEQUENCE [LARGE SCALE GENOMIC DNA]</scope>
    <source>
        <strain evidence="3">ATCC VR-1471 / Z</strain>
    </source>
</reference>
<dbReference type="RefSeq" id="WP_013944241.1">
    <property type="nucleotide sequence ID" value="NC_015713.1"/>
</dbReference>